<reference evidence="6" key="1">
    <citation type="submission" date="2016-11" db="EMBL/GenBank/DDBJ databases">
        <authorList>
            <person name="Varghese N."/>
            <person name="Submissions S."/>
        </authorList>
    </citation>
    <scope>NUCLEOTIDE SEQUENCE [LARGE SCALE GENOMIC DNA]</scope>
    <source>
        <strain evidence="6">DSM 26349</strain>
    </source>
</reference>
<proteinExistence type="predicted"/>
<evidence type="ECO:0000259" key="4">
    <source>
        <dbReference type="Pfam" id="PF18962"/>
    </source>
</evidence>
<dbReference type="RefSeq" id="WP_073215238.1">
    <property type="nucleotide sequence ID" value="NZ_FNNS01000005.1"/>
</dbReference>
<dbReference type="InterPro" id="IPR011628">
    <property type="entry name" value="Cleaved_adhesin"/>
</dbReference>
<dbReference type="OrthoDB" id="1401747at2"/>
<dbReference type="Pfam" id="PF07675">
    <property type="entry name" value="Cleaved_Adhesin"/>
    <property type="match status" value="1"/>
</dbReference>
<feature type="chain" id="PRO_5009916486" evidence="2">
    <location>
        <begin position="19"/>
        <end position="269"/>
    </location>
</feature>
<dbReference type="NCBIfam" id="TIGR04183">
    <property type="entry name" value="Por_Secre_tail"/>
    <property type="match status" value="1"/>
</dbReference>
<sequence length="269" mass="29421">MKKITLVAAMFAAFAMNAQVGVYFEDFEAQDLSGWELYDEDGDGNNWGDQFTVDDQDGNPVTPVSLISRSWLGSPLFPDNWAVTPAIDLTAASGTIELSWKVLAAAASWDNENYSVYVAASDDITVLEASPVMFTEVYDDPDDLGTQYDRTLDISSLAGQTVYVAFRHHDVSDMDFLSIDDVMVTADALSVESNEFEGFSYFVNSNVLNLSSKTPIQNISLFNMLGQEVLSQKLDSNTEAINLSGLQSSVYIATVTIDGATKSFKIVKN</sequence>
<evidence type="ECO:0000259" key="3">
    <source>
        <dbReference type="Pfam" id="PF07675"/>
    </source>
</evidence>
<dbReference type="Pfam" id="PF18962">
    <property type="entry name" value="Por_Secre_tail"/>
    <property type="match status" value="1"/>
</dbReference>
<keyword evidence="1 2" id="KW-0732">Signal</keyword>
<evidence type="ECO:0000313" key="5">
    <source>
        <dbReference type="EMBL" id="SHI63373.1"/>
    </source>
</evidence>
<dbReference type="STRING" id="797419.SAMN05216556_10549"/>
<dbReference type="InterPro" id="IPR026444">
    <property type="entry name" value="Secre_tail"/>
</dbReference>
<feature type="domain" description="Secretion system C-terminal sorting" evidence="4">
    <location>
        <begin position="205"/>
        <end position="266"/>
    </location>
</feature>
<accession>A0A1M6CR68</accession>
<feature type="domain" description="Cleaved adhesin" evidence="3">
    <location>
        <begin position="23"/>
        <end position="184"/>
    </location>
</feature>
<protein>
    <submittedName>
        <fullName evidence="5">Por secretion system C-terminal sorting domain-containing protein</fullName>
    </submittedName>
</protein>
<organism evidence="5 6">
    <name type="scientific">Aequorivita viscosa</name>
    <dbReference type="NCBI Taxonomy" id="797419"/>
    <lineage>
        <taxon>Bacteria</taxon>
        <taxon>Pseudomonadati</taxon>
        <taxon>Bacteroidota</taxon>
        <taxon>Flavobacteriia</taxon>
        <taxon>Flavobacteriales</taxon>
        <taxon>Flavobacteriaceae</taxon>
        <taxon>Aequorivita</taxon>
    </lineage>
</organism>
<feature type="signal peptide" evidence="2">
    <location>
        <begin position="1"/>
        <end position="18"/>
    </location>
</feature>
<gene>
    <name evidence="5" type="ORF">SAMN04487908_10450</name>
</gene>
<dbReference type="Gene3D" id="2.60.120.200">
    <property type="match status" value="1"/>
</dbReference>
<evidence type="ECO:0000256" key="2">
    <source>
        <dbReference type="SAM" id="SignalP"/>
    </source>
</evidence>
<evidence type="ECO:0000313" key="6">
    <source>
        <dbReference type="Proteomes" id="UP000184172"/>
    </source>
</evidence>
<dbReference type="EMBL" id="FQYV01000004">
    <property type="protein sequence ID" value="SHI63373.1"/>
    <property type="molecule type" value="Genomic_DNA"/>
</dbReference>
<dbReference type="Proteomes" id="UP000184172">
    <property type="component" value="Unassembled WGS sequence"/>
</dbReference>
<dbReference type="NCBIfam" id="NF038128">
    <property type="entry name" value="choice_anch_J"/>
    <property type="match status" value="1"/>
</dbReference>
<dbReference type="AlphaFoldDB" id="A0A1M6CR68"/>
<keyword evidence="6" id="KW-1185">Reference proteome</keyword>
<name>A0A1M6CR68_9FLAO</name>
<evidence type="ECO:0000256" key="1">
    <source>
        <dbReference type="ARBA" id="ARBA00022729"/>
    </source>
</evidence>